<evidence type="ECO:0000313" key="2">
    <source>
        <dbReference type="EMBL" id="KPG14374.1"/>
    </source>
</evidence>
<dbReference type="AlphaFoldDB" id="A0A7V8LRK9"/>
<accession>A0A7V8LRK9</accession>
<comment type="caution">
    <text evidence="2">The sequence shown here is derived from an EMBL/GenBank/DDBJ whole genome shotgun (WGS) entry which is preliminary data.</text>
</comment>
<evidence type="ECO:0000313" key="3">
    <source>
        <dbReference type="Proteomes" id="UP000037843"/>
    </source>
</evidence>
<dbReference type="Proteomes" id="UP000037843">
    <property type="component" value="Unassembled WGS sequence"/>
</dbReference>
<organism evidence="2 3">
    <name type="scientific">Mycobacteroides immunogenum</name>
    <dbReference type="NCBI Taxonomy" id="83262"/>
    <lineage>
        <taxon>Bacteria</taxon>
        <taxon>Bacillati</taxon>
        <taxon>Actinomycetota</taxon>
        <taxon>Actinomycetes</taxon>
        <taxon>Mycobacteriales</taxon>
        <taxon>Mycobacteriaceae</taxon>
        <taxon>Mycobacteroides</taxon>
    </lineage>
</organism>
<dbReference type="EMBL" id="LJFO01000003">
    <property type="protein sequence ID" value="KPG14374.1"/>
    <property type="molecule type" value="Genomic_DNA"/>
</dbReference>
<dbReference type="EMBL" id="LJFO01000003">
    <property type="protein sequence ID" value="KPG14306.1"/>
    <property type="molecule type" value="Genomic_DNA"/>
</dbReference>
<evidence type="ECO:0000313" key="1">
    <source>
        <dbReference type="EMBL" id="KPG14306.1"/>
    </source>
</evidence>
<name>A0A7V8LRK9_9MYCO</name>
<reference evidence="2 3" key="1">
    <citation type="submission" date="2015-09" db="EMBL/GenBank/DDBJ databases">
        <title>Genome Sequences of Mycobacterium immunogenum Isolates, Recuperated from a Chloraminated Drinking Water Distribution System Simulator Subjected to Episodes of Nitrification.</title>
        <authorList>
            <person name="Gomez-Alvarez V."/>
            <person name="Revetta R.P."/>
        </authorList>
    </citation>
    <scope>NUCLEOTIDE SEQUENCE [LARGE SCALE GENOMIC DNA]</scope>
    <source>
        <strain evidence="2 3">H008</strain>
    </source>
</reference>
<proteinExistence type="predicted"/>
<protein>
    <submittedName>
        <fullName evidence="2">Uncharacterized protein</fullName>
    </submittedName>
</protein>
<dbReference type="RefSeq" id="WP_054173073.1">
    <property type="nucleotide sequence ID" value="NZ_LJFO01000003.1"/>
</dbReference>
<sequence length="122" mass="13139">MTVTAKQVIAKIREAAESYPEAKAHCLYWNVITNAPECVVGVALHNLGFTEADLGRPHLGTADEALAQLGVSGKKIELAWISVVQAFQDGRLGPPRDWETAVYEADELLGRILGGLNVGVEQ</sequence>
<gene>
    <name evidence="1" type="ORF">AN908_06990</name>
    <name evidence="2" type="ORF">AN908_07445</name>
</gene>